<accession>A0A138ZWH5</accession>
<feature type="compositionally biased region" description="Basic and acidic residues" evidence="1">
    <location>
        <begin position="169"/>
        <end position="190"/>
    </location>
</feature>
<evidence type="ECO:0000313" key="2">
    <source>
        <dbReference type="EMBL" id="KXS08847.1"/>
    </source>
</evidence>
<gene>
    <name evidence="2" type="ORF">M427DRAFT_50263</name>
</gene>
<proteinExistence type="predicted"/>
<protein>
    <submittedName>
        <fullName evidence="2">Uncharacterized protein</fullName>
    </submittedName>
</protein>
<feature type="compositionally biased region" description="Basic and acidic residues" evidence="1">
    <location>
        <begin position="210"/>
        <end position="256"/>
    </location>
</feature>
<sequence length="256" mass="28517">MSVFYRKKNFELSAAVVEVQCILLGKQKFEIGYVLVGAKIKGEKQRPPLKDILGLLADKYPGDELQSMQPSTAQYQGDGNQPRKSKDRSRVEMGVQTDGKQHRKPDETSTESRKPETVAEAEIVPVEPTLKSNEESKKGASPKGDVKSTTEFQRGEKDVVQTDGKQHRKPDETSTESRKPETVGEAEIVHAEPTLKSNVESKKGVPQKGDVNKDDELQRGEKDEAKTKQDDLFHQDKQRVGCEDVDDSNHGKGDDE</sequence>
<dbReference type="AlphaFoldDB" id="A0A138ZWH5"/>
<feature type="compositionally biased region" description="Basic and acidic residues" evidence="1">
    <location>
        <begin position="132"/>
        <end position="160"/>
    </location>
</feature>
<evidence type="ECO:0000313" key="3">
    <source>
        <dbReference type="Proteomes" id="UP000070544"/>
    </source>
</evidence>
<dbReference type="Proteomes" id="UP000070544">
    <property type="component" value="Unassembled WGS sequence"/>
</dbReference>
<feature type="compositionally biased region" description="Basic and acidic residues" evidence="1">
    <location>
        <begin position="104"/>
        <end position="117"/>
    </location>
</feature>
<evidence type="ECO:0000256" key="1">
    <source>
        <dbReference type="SAM" id="MobiDB-lite"/>
    </source>
</evidence>
<dbReference type="EMBL" id="KQ965947">
    <property type="protein sequence ID" value="KXS08847.1"/>
    <property type="molecule type" value="Genomic_DNA"/>
</dbReference>
<name>A0A138ZWH5_GONPJ</name>
<keyword evidence="3" id="KW-1185">Reference proteome</keyword>
<feature type="compositionally biased region" description="Polar residues" evidence="1">
    <location>
        <begin position="66"/>
        <end position="79"/>
    </location>
</feature>
<organism evidence="2 3">
    <name type="scientific">Gonapodya prolifera (strain JEL478)</name>
    <name type="common">Monoblepharis prolifera</name>
    <dbReference type="NCBI Taxonomy" id="1344416"/>
    <lineage>
        <taxon>Eukaryota</taxon>
        <taxon>Fungi</taxon>
        <taxon>Fungi incertae sedis</taxon>
        <taxon>Chytridiomycota</taxon>
        <taxon>Chytridiomycota incertae sedis</taxon>
        <taxon>Monoblepharidomycetes</taxon>
        <taxon>Monoblepharidales</taxon>
        <taxon>Gonapodyaceae</taxon>
        <taxon>Gonapodya</taxon>
    </lineage>
</organism>
<feature type="region of interest" description="Disordered" evidence="1">
    <location>
        <begin position="62"/>
        <end position="256"/>
    </location>
</feature>
<reference evidence="2 3" key="1">
    <citation type="journal article" date="2015" name="Genome Biol. Evol.">
        <title>Phylogenomic analyses indicate that early fungi evolved digesting cell walls of algal ancestors of land plants.</title>
        <authorList>
            <person name="Chang Y."/>
            <person name="Wang S."/>
            <person name="Sekimoto S."/>
            <person name="Aerts A.L."/>
            <person name="Choi C."/>
            <person name="Clum A."/>
            <person name="LaButti K.M."/>
            <person name="Lindquist E.A."/>
            <person name="Yee Ngan C."/>
            <person name="Ohm R.A."/>
            <person name="Salamov A.A."/>
            <person name="Grigoriev I.V."/>
            <person name="Spatafora J.W."/>
            <person name="Berbee M.L."/>
        </authorList>
    </citation>
    <scope>NUCLEOTIDE SEQUENCE [LARGE SCALE GENOMIC DNA]</scope>
    <source>
        <strain evidence="2 3">JEL478</strain>
    </source>
</reference>